<dbReference type="PROSITE" id="PS51257">
    <property type="entry name" value="PROKAR_LIPOPROTEIN"/>
    <property type="match status" value="1"/>
</dbReference>
<reference evidence="2 3" key="1">
    <citation type="submission" date="2019-11" db="EMBL/GenBank/DDBJ databases">
        <authorList>
            <person name="Li X.-J."/>
            <person name="Feng X.-M."/>
        </authorList>
    </citation>
    <scope>NUCLEOTIDE SEQUENCE [LARGE SCALE GENOMIC DNA]</scope>
    <source>
        <strain evidence="2 3">XMNu-373</strain>
    </source>
</reference>
<dbReference type="EMBL" id="WLZY01000009">
    <property type="protein sequence ID" value="NDL59910.1"/>
    <property type="molecule type" value="Genomic_DNA"/>
</dbReference>
<feature type="signal peptide" evidence="1">
    <location>
        <begin position="1"/>
        <end position="29"/>
    </location>
</feature>
<gene>
    <name evidence="2" type="ORF">F7O44_22810</name>
</gene>
<feature type="chain" id="PRO_5038897830" evidence="1">
    <location>
        <begin position="30"/>
        <end position="214"/>
    </location>
</feature>
<protein>
    <submittedName>
        <fullName evidence="2">Uncharacterized protein</fullName>
    </submittedName>
</protein>
<proteinExistence type="predicted"/>
<organism evidence="2 3">
    <name type="scientific">Phytoactinopolyspora mesophila</name>
    <dbReference type="NCBI Taxonomy" id="2650750"/>
    <lineage>
        <taxon>Bacteria</taxon>
        <taxon>Bacillati</taxon>
        <taxon>Actinomycetota</taxon>
        <taxon>Actinomycetes</taxon>
        <taxon>Jiangellales</taxon>
        <taxon>Jiangellaceae</taxon>
        <taxon>Phytoactinopolyspora</taxon>
    </lineage>
</organism>
<evidence type="ECO:0000313" key="2">
    <source>
        <dbReference type="EMBL" id="NDL59910.1"/>
    </source>
</evidence>
<sequence>MPTRQIRARRSRWAASALLLIILLGACMNDDDRSGDYAFDVVRTDRHELDLRTPPTREAVGISEDSTGVSVAADDEASRVIHAHVLLPDGVELDLEPYRLVVEPRAGSARPQGLTTRTAPPARANLMFTFETVDEASAFLSELAAQLGEHRGTLTDDYIERTSQILATGERPHPLIASAEIGYLTLSVRPRAGSSAGGRSTAHITFNWSAMPDD</sequence>
<name>A0A7K3M9N7_9ACTN</name>
<dbReference type="AlphaFoldDB" id="A0A7K3M9N7"/>
<keyword evidence="3" id="KW-1185">Reference proteome</keyword>
<dbReference type="Proteomes" id="UP000460435">
    <property type="component" value="Unassembled WGS sequence"/>
</dbReference>
<accession>A0A7K3M9N7</accession>
<comment type="caution">
    <text evidence="2">The sequence shown here is derived from an EMBL/GenBank/DDBJ whole genome shotgun (WGS) entry which is preliminary data.</text>
</comment>
<evidence type="ECO:0000256" key="1">
    <source>
        <dbReference type="SAM" id="SignalP"/>
    </source>
</evidence>
<evidence type="ECO:0000313" key="3">
    <source>
        <dbReference type="Proteomes" id="UP000460435"/>
    </source>
</evidence>
<keyword evidence="1" id="KW-0732">Signal</keyword>